<feature type="domain" description="4Fe-4S ferredoxin-type" evidence="5">
    <location>
        <begin position="36"/>
        <end position="69"/>
    </location>
</feature>
<dbReference type="InterPro" id="IPR017896">
    <property type="entry name" value="4Fe4S_Fe-S-bd"/>
</dbReference>
<keyword evidence="1" id="KW-0004">4Fe-4S</keyword>
<evidence type="ECO:0000256" key="2">
    <source>
        <dbReference type="ARBA" id="ARBA00022723"/>
    </source>
</evidence>
<dbReference type="CDD" id="cd04410">
    <property type="entry name" value="DMSOR_beta-like"/>
    <property type="match status" value="1"/>
</dbReference>
<evidence type="ECO:0000259" key="5">
    <source>
        <dbReference type="PROSITE" id="PS51379"/>
    </source>
</evidence>
<dbReference type="EMBL" id="DSVI01000014">
    <property type="protein sequence ID" value="HGT48314.1"/>
    <property type="molecule type" value="Genomic_DNA"/>
</dbReference>
<dbReference type="PROSITE" id="PS00198">
    <property type="entry name" value="4FE4S_FER_1"/>
    <property type="match status" value="1"/>
</dbReference>
<keyword evidence="3" id="KW-0408">Iron</keyword>
<dbReference type="InterPro" id="IPR050954">
    <property type="entry name" value="ET_IronSulfur_Cluster-Binding"/>
</dbReference>
<comment type="caution">
    <text evidence="6">The sequence shown here is derived from an EMBL/GenBank/DDBJ whole genome shotgun (WGS) entry which is preliminary data.</text>
</comment>
<dbReference type="PROSITE" id="PS51379">
    <property type="entry name" value="4FE4S_FER_2"/>
    <property type="match status" value="2"/>
</dbReference>
<organism evidence="6">
    <name type="scientific">Ignavibacterium album</name>
    <dbReference type="NCBI Taxonomy" id="591197"/>
    <lineage>
        <taxon>Bacteria</taxon>
        <taxon>Pseudomonadati</taxon>
        <taxon>Ignavibacteriota</taxon>
        <taxon>Ignavibacteria</taxon>
        <taxon>Ignavibacteriales</taxon>
        <taxon>Ignavibacteriaceae</taxon>
        <taxon>Ignavibacterium</taxon>
    </lineage>
</organism>
<dbReference type="Pfam" id="PF13247">
    <property type="entry name" value="Fer4_11"/>
    <property type="match status" value="1"/>
</dbReference>
<gene>
    <name evidence="6" type="ORF">ENS56_09780</name>
</gene>
<dbReference type="GO" id="GO:0046872">
    <property type="term" value="F:metal ion binding"/>
    <property type="evidence" value="ECO:0007669"/>
    <property type="project" value="UniProtKB-KW"/>
</dbReference>
<keyword evidence="2" id="KW-0479">Metal-binding</keyword>
<dbReference type="AlphaFoldDB" id="A0A832DLL9"/>
<evidence type="ECO:0000256" key="3">
    <source>
        <dbReference type="ARBA" id="ARBA00023004"/>
    </source>
</evidence>
<sequence length="166" mass="19017">MKRLFIDIPVLLESNVSADKIQCEYMYHQKNYGAFSLLEVAEFSAYCRQCKEAFCIDACPKEALEHQENGMIKRYNMRCVGCKSCVLACPFGTIFPEVINYVTSKCDFCLNQLERNPDYTPACVQTAPSNSFVMKEVVEDHKQNIFYVGNHLAVRTPSWLNKEGRS</sequence>
<keyword evidence="4" id="KW-0411">Iron-sulfur</keyword>
<protein>
    <submittedName>
        <fullName evidence="6">4Fe-4S ferredoxin</fullName>
    </submittedName>
</protein>
<evidence type="ECO:0000313" key="6">
    <source>
        <dbReference type="EMBL" id="HGT48314.1"/>
    </source>
</evidence>
<dbReference type="SUPFAM" id="SSF54862">
    <property type="entry name" value="4Fe-4S ferredoxins"/>
    <property type="match status" value="1"/>
</dbReference>
<accession>A0A832DLL9</accession>
<dbReference type="InterPro" id="IPR017900">
    <property type="entry name" value="4Fe4S_Fe_S_CS"/>
</dbReference>
<proteinExistence type="predicted"/>
<dbReference type="PANTHER" id="PTHR43177">
    <property type="entry name" value="PROTEIN NRFC"/>
    <property type="match status" value="1"/>
</dbReference>
<dbReference type="Gene3D" id="3.30.70.20">
    <property type="match status" value="2"/>
</dbReference>
<reference evidence="6" key="1">
    <citation type="journal article" date="2020" name="mSystems">
        <title>Genome- and Community-Level Interaction Insights into Carbon Utilization and Element Cycling Functions of Hydrothermarchaeota in Hydrothermal Sediment.</title>
        <authorList>
            <person name="Zhou Z."/>
            <person name="Liu Y."/>
            <person name="Xu W."/>
            <person name="Pan J."/>
            <person name="Luo Z.H."/>
            <person name="Li M."/>
        </authorList>
    </citation>
    <scope>NUCLEOTIDE SEQUENCE [LARGE SCALE GENOMIC DNA]</scope>
    <source>
        <strain evidence="6">SpSt-500</strain>
    </source>
</reference>
<name>A0A832DLL9_9BACT</name>
<feature type="domain" description="4Fe-4S ferredoxin-type" evidence="5">
    <location>
        <begin position="70"/>
        <end position="99"/>
    </location>
</feature>
<dbReference type="GO" id="GO:0051539">
    <property type="term" value="F:4 iron, 4 sulfur cluster binding"/>
    <property type="evidence" value="ECO:0007669"/>
    <property type="project" value="UniProtKB-KW"/>
</dbReference>
<evidence type="ECO:0000256" key="1">
    <source>
        <dbReference type="ARBA" id="ARBA00022485"/>
    </source>
</evidence>
<dbReference type="PANTHER" id="PTHR43177:SF3">
    <property type="entry name" value="PROTEIN NRFC HOMOLOG"/>
    <property type="match status" value="1"/>
</dbReference>
<evidence type="ECO:0000256" key="4">
    <source>
        <dbReference type="ARBA" id="ARBA00023014"/>
    </source>
</evidence>